<protein>
    <recommendedName>
        <fullName evidence="2">DUF2380 domain-containing protein</fullName>
    </recommendedName>
</protein>
<evidence type="ECO:0008006" key="2">
    <source>
        <dbReference type="Google" id="ProtNLM"/>
    </source>
</evidence>
<reference evidence="1" key="1">
    <citation type="submission" date="2024-05" db="EMBL/GenBank/DDBJ databases">
        <title>Planctomycetes of the genus Singulisphaera possess chitinolytic capabilities.</title>
        <authorList>
            <person name="Ivanova A."/>
        </authorList>
    </citation>
    <scope>NUCLEOTIDE SEQUENCE</scope>
    <source>
        <strain evidence="1">Ch08T</strain>
    </source>
</reference>
<dbReference type="AlphaFoldDB" id="A0AAU7CP76"/>
<dbReference type="EMBL" id="CP155447">
    <property type="protein sequence ID" value="XBH06406.1"/>
    <property type="molecule type" value="Genomic_DNA"/>
</dbReference>
<sequence>MKTYVVNALTLFGLLSLVVWLGMAVGVWRLTRDRGHDPPLGPEPIDVSPVAERIAAKFAPALQTLATENKEQVVAASGGLVSRLAVRTVYPAGVKVIPYATQIGCDRALSYLDGLSVSQLVGMMTEHARAKGHPVHPSLARQAGLR</sequence>
<gene>
    <name evidence="1" type="ORF">V5E97_10305</name>
</gene>
<evidence type="ECO:0000313" key="1">
    <source>
        <dbReference type="EMBL" id="XBH06406.1"/>
    </source>
</evidence>
<dbReference type="RefSeq" id="WP_406699257.1">
    <property type="nucleotide sequence ID" value="NZ_CP155447.1"/>
</dbReference>
<name>A0AAU7CP76_9BACT</name>
<organism evidence="1">
    <name type="scientific">Singulisphaera sp. Ch08</name>
    <dbReference type="NCBI Taxonomy" id="3120278"/>
    <lineage>
        <taxon>Bacteria</taxon>
        <taxon>Pseudomonadati</taxon>
        <taxon>Planctomycetota</taxon>
        <taxon>Planctomycetia</taxon>
        <taxon>Isosphaerales</taxon>
        <taxon>Isosphaeraceae</taxon>
        <taxon>Singulisphaera</taxon>
    </lineage>
</organism>
<proteinExistence type="predicted"/>
<accession>A0AAU7CP76</accession>